<organism evidence="5 6">
    <name type="scientific">Oculimacula yallundae</name>
    <dbReference type="NCBI Taxonomy" id="86028"/>
    <lineage>
        <taxon>Eukaryota</taxon>
        <taxon>Fungi</taxon>
        <taxon>Dikarya</taxon>
        <taxon>Ascomycota</taxon>
        <taxon>Pezizomycotina</taxon>
        <taxon>Leotiomycetes</taxon>
        <taxon>Helotiales</taxon>
        <taxon>Ploettnerulaceae</taxon>
        <taxon>Oculimacula</taxon>
    </lineage>
</organism>
<keyword evidence="2" id="KW-1133">Transmembrane helix</keyword>
<name>A0ABR4CGZ6_9HELO</name>
<protein>
    <recommendedName>
        <fullName evidence="4">DUF7707 domain-containing protein</fullName>
    </recommendedName>
</protein>
<keyword evidence="3" id="KW-0732">Signal</keyword>
<evidence type="ECO:0000313" key="5">
    <source>
        <dbReference type="EMBL" id="KAL2069025.1"/>
    </source>
</evidence>
<evidence type="ECO:0000259" key="4">
    <source>
        <dbReference type="Pfam" id="PF24808"/>
    </source>
</evidence>
<dbReference type="InterPro" id="IPR056124">
    <property type="entry name" value="DUF7707"/>
</dbReference>
<evidence type="ECO:0000256" key="3">
    <source>
        <dbReference type="SAM" id="SignalP"/>
    </source>
</evidence>
<evidence type="ECO:0000313" key="6">
    <source>
        <dbReference type="Proteomes" id="UP001595075"/>
    </source>
</evidence>
<dbReference type="Proteomes" id="UP001595075">
    <property type="component" value="Unassembled WGS sequence"/>
</dbReference>
<dbReference type="Pfam" id="PF24808">
    <property type="entry name" value="DUF7707"/>
    <property type="match status" value="1"/>
</dbReference>
<gene>
    <name evidence="5" type="ORF">VTL71DRAFT_15363</name>
</gene>
<dbReference type="PANTHER" id="PTHR38118">
    <property type="entry name" value="ANCHORED CELL WALL PROTEIN 11-RELATED"/>
    <property type="match status" value="1"/>
</dbReference>
<dbReference type="PANTHER" id="PTHR38118:SF2">
    <property type="entry name" value="CDP-ALCOHOL PHOSPHATIDYLTRANSFERASE PROTEIN"/>
    <property type="match status" value="1"/>
</dbReference>
<feature type="domain" description="DUF7707" evidence="4">
    <location>
        <begin position="27"/>
        <end position="128"/>
    </location>
</feature>
<feature type="compositionally biased region" description="Low complexity" evidence="1">
    <location>
        <begin position="144"/>
        <end position="164"/>
    </location>
</feature>
<feature type="compositionally biased region" description="Basic and acidic residues" evidence="1">
    <location>
        <begin position="269"/>
        <end position="288"/>
    </location>
</feature>
<feature type="transmembrane region" description="Helical" evidence="2">
    <location>
        <begin position="239"/>
        <end position="258"/>
    </location>
</feature>
<reference evidence="5 6" key="1">
    <citation type="journal article" date="2024" name="Commun. Biol.">
        <title>Comparative genomic analysis of thermophilic fungi reveals convergent evolutionary adaptations and gene losses.</title>
        <authorList>
            <person name="Steindorff A.S."/>
            <person name="Aguilar-Pontes M.V."/>
            <person name="Robinson A.J."/>
            <person name="Andreopoulos B."/>
            <person name="LaButti K."/>
            <person name="Kuo A."/>
            <person name="Mondo S."/>
            <person name="Riley R."/>
            <person name="Otillar R."/>
            <person name="Haridas S."/>
            <person name="Lipzen A."/>
            <person name="Grimwood J."/>
            <person name="Schmutz J."/>
            <person name="Clum A."/>
            <person name="Reid I.D."/>
            <person name="Moisan M.C."/>
            <person name="Butler G."/>
            <person name="Nguyen T.T.M."/>
            <person name="Dewar K."/>
            <person name="Conant G."/>
            <person name="Drula E."/>
            <person name="Henrissat B."/>
            <person name="Hansel C."/>
            <person name="Singer S."/>
            <person name="Hutchinson M.I."/>
            <person name="de Vries R.P."/>
            <person name="Natvig D.O."/>
            <person name="Powell A.J."/>
            <person name="Tsang A."/>
            <person name="Grigoriev I.V."/>
        </authorList>
    </citation>
    <scope>NUCLEOTIDE SEQUENCE [LARGE SCALE GENOMIC DNA]</scope>
    <source>
        <strain evidence="5 6">CBS 494.80</strain>
    </source>
</reference>
<keyword evidence="2" id="KW-0812">Transmembrane</keyword>
<feature type="signal peptide" evidence="3">
    <location>
        <begin position="1"/>
        <end position="21"/>
    </location>
</feature>
<evidence type="ECO:0000256" key="2">
    <source>
        <dbReference type="SAM" id="Phobius"/>
    </source>
</evidence>
<feature type="region of interest" description="Disordered" evidence="1">
    <location>
        <begin position="314"/>
        <end position="336"/>
    </location>
</feature>
<feature type="region of interest" description="Disordered" evidence="1">
    <location>
        <begin position="134"/>
        <end position="164"/>
    </location>
</feature>
<feature type="region of interest" description="Disordered" evidence="1">
    <location>
        <begin position="265"/>
        <end position="296"/>
    </location>
</feature>
<evidence type="ECO:0000256" key="1">
    <source>
        <dbReference type="SAM" id="MobiDB-lite"/>
    </source>
</evidence>
<comment type="caution">
    <text evidence="5">The sequence shown here is derived from an EMBL/GenBank/DDBJ whole genome shotgun (WGS) entry which is preliminary data.</text>
</comment>
<proteinExistence type="predicted"/>
<dbReference type="EMBL" id="JAZHXI010000008">
    <property type="protein sequence ID" value="KAL2069025.1"/>
    <property type="molecule type" value="Genomic_DNA"/>
</dbReference>
<sequence length="351" mass="37703">MIPRTPAAILAALLLASPLIAQLPGLEFDPESVTLETRHKWCVSQTAACVSICKSKTTQNECNDADLSFNCECKNYPAPNMLDYENTLPTLVCTNMYLNCINNSESNDQTARAKCWTDIGSFCGTQDPAIIKPPKTTSKGVKPTSVASSDTTSVTSTTSSDQDTTLKTFSTTTASLLTLKGTSSGQVTASGTSMAIETLTTPSASISTPAVTGTPLAAQNTTAAAPAGEPKKSMTKGQLAGMVVGIIAGLSILILIILGNRAQAKKRRITEEKEEREREEALEAEQRSIRSKRHEMSADALRQHLVRHEIQEDVGSERSEMLSGDTIGSPTCPAELPTQFYRPHSRIYEVE</sequence>
<feature type="chain" id="PRO_5046342822" description="DUF7707 domain-containing protein" evidence="3">
    <location>
        <begin position="22"/>
        <end position="351"/>
    </location>
</feature>
<keyword evidence="6" id="KW-1185">Reference proteome</keyword>
<accession>A0ABR4CGZ6</accession>
<keyword evidence="2" id="KW-0472">Membrane</keyword>